<evidence type="ECO:0000313" key="4">
    <source>
        <dbReference type="EMBL" id="KNC48457.1"/>
    </source>
</evidence>
<protein>
    <submittedName>
        <fullName evidence="4">Uncharacterized protein</fullName>
    </submittedName>
</protein>
<dbReference type="AlphaFoldDB" id="A0A0L0D7U5"/>
<keyword evidence="3" id="KW-0472">Membrane</keyword>
<evidence type="ECO:0000256" key="1">
    <source>
        <dbReference type="ARBA" id="ARBA00008666"/>
    </source>
</evidence>
<keyword evidence="3" id="KW-1133">Transmembrane helix</keyword>
<gene>
    <name evidence="4" type="ORF">AMSG_04903</name>
</gene>
<comment type="similarity">
    <text evidence="1">Belongs to the FAM227 family.</text>
</comment>
<feature type="region of interest" description="Disordered" evidence="2">
    <location>
        <begin position="143"/>
        <end position="170"/>
    </location>
</feature>
<feature type="region of interest" description="Disordered" evidence="2">
    <location>
        <begin position="766"/>
        <end position="823"/>
    </location>
</feature>
<keyword evidence="3" id="KW-0812">Transmembrane</keyword>
<dbReference type="EMBL" id="GL349451">
    <property type="protein sequence ID" value="KNC48457.1"/>
    <property type="molecule type" value="Genomic_DNA"/>
</dbReference>
<dbReference type="Proteomes" id="UP000054408">
    <property type="component" value="Unassembled WGS sequence"/>
</dbReference>
<feature type="compositionally biased region" description="Low complexity" evidence="2">
    <location>
        <begin position="80"/>
        <end position="92"/>
    </location>
</feature>
<reference evidence="4 5" key="1">
    <citation type="submission" date="2010-05" db="EMBL/GenBank/DDBJ databases">
        <title>The Genome Sequence of Thecamonas trahens ATCC 50062.</title>
        <authorList>
            <consortium name="The Broad Institute Genome Sequencing Platform"/>
            <person name="Russ C."/>
            <person name="Cuomo C."/>
            <person name="Shea T."/>
            <person name="Young S.K."/>
            <person name="Zeng Q."/>
            <person name="Koehrsen M."/>
            <person name="Haas B."/>
            <person name="Borodovsky M."/>
            <person name="Guigo R."/>
            <person name="Alvarado L."/>
            <person name="Berlin A."/>
            <person name="Bochicchio J."/>
            <person name="Borenstein D."/>
            <person name="Chapman S."/>
            <person name="Chen Z."/>
            <person name="Freedman E."/>
            <person name="Gellesch M."/>
            <person name="Goldberg J."/>
            <person name="Griggs A."/>
            <person name="Gujja S."/>
            <person name="Heilman E."/>
            <person name="Heiman D."/>
            <person name="Hepburn T."/>
            <person name="Howarth C."/>
            <person name="Jen D."/>
            <person name="Larson L."/>
            <person name="Mehta T."/>
            <person name="Park D."/>
            <person name="Pearson M."/>
            <person name="Roberts A."/>
            <person name="Saif S."/>
            <person name="Shenoy N."/>
            <person name="Sisk P."/>
            <person name="Stolte C."/>
            <person name="Sykes S."/>
            <person name="Thomson T."/>
            <person name="Walk T."/>
            <person name="White J."/>
            <person name="Yandava C."/>
            <person name="Burger G."/>
            <person name="Gray M.W."/>
            <person name="Holland P.W.H."/>
            <person name="King N."/>
            <person name="Lang F.B.F."/>
            <person name="Roger A.J."/>
            <person name="Ruiz-Trillo I."/>
            <person name="Lander E."/>
            <person name="Nusbaum C."/>
        </authorList>
    </citation>
    <scope>NUCLEOTIDE SEQUENCE [LARGE SCALE GENOMIC DNA]</scope>
    <source>
        <strain evidence="4 5">ATCC 50062</strain>
    </source>
</reference>
<accession>A0A0L0D7U5</accession>
<feature type="transmembrane region" description="Helical" evidence="3">
    <location>
        <begin position="336"/>
        <end position="356"/>
    </location>
</feature>
<feature type="compositionally biased region" description="Acidic residues" evidence="2">
    <location>
        <begin position="795"/>
        <end position="804"/>
    </location>
</feature>
<feature type="region of interest" description="Disordered" evidence="2">
    <location>
        <begin position="527"/>
        <end position="557"/>
    </location>
</feature>
<organism evidence="4 5">
    <name type="scientific">Thecamonas trahens ATCC 50062</name>
    <dbReference type="NCBI Taxonomy" id="461836"/>
    <lineage>
        <taxon>Eukaryota</taxon>
        <taxon>Apusozoa</taxon>
        <taxon>Apusomonadida</taxon>
        <taxon>Apusomonadidae</taxon>
        <taxon>Thecamonas</taxon>
    </lineage>
</organism>
<feature type="region of interest" description="Disordered" evidence="2">
    <location>
        <begin position="67"/>
        <end position="92"/>
    </location>
</feature>
<dbReference type="GeneID" id="25564420"/>
<feature type="transmembrane region" description="Helical" evidence="3">
    <location>
        <begin position="272"/>
        <end position="293"/>
    </location>
</feature>
<dbReference type="InterPro" id="IPR029417">
    <property type="entry name" value="FAM227"/>
</dbReference>
<evidence type="ECO:0000313" key="5">
    <source>
        <dbReference type="Proteomes" id="UP000054408"/>
    </source>
</evidence>
<name>A0A0L0D7U5_THETB</name>
<evidence type="ECO:0000256" key="2">
    <source>
        <dbReference type="SAM" id="MobiDB-lite"/>
    </source>
</evidence>
<feature type="region of interest" description="Disordered" evidence="2">
    <location>
        <begin position="470"/>
        <end position="489"/>
    </location>
</feature>
<dbReference type="RefSeq" id="XP_013758570.1">
    <property type="nucleotide sequence ID" value="XM_013903116.1"/>
</dbReference>
<sequence length="901" mass="98010">MDPLGATAARTRPSPLADLDALPGYFASVHSSYAMEAAAEEAPDVLEWIRSTSQLIANDYDDSITATRSRRRRCDDDELSSGSGSSGMLGSSSCSLSFTASGSDSEEDLIDSIISSHSLVSAVGSTTAWRSTTVGRAFQASSPIKGAVPSRRGANPPQLGVGSKLRRQASSRKLGHSQANRAGNPHFTFVRTPSKIIASRRQRPALRKVQSFVSGQTEVNSAASIPNRRVQTTVYSLRNPPFEPDVEAGVALVVSTIRIPKQHSPATFGETFLGFASQELVAWLFWYVFVIYFEGRRQPEAEAKETKKARVLTHAICSKFIELVQASFFGVYRNVFLLYVGYALAETVYLLFGASFPLQPKAAAVFGPQFRNAVYRLVCSLLNGFEVSQSLIEHMQTTLFPSANFASFALESSDNRPLLKVFNTKAMFRLEESKLGLSRRTRKGIGPTVQPPPHRQTFLTQPSIASLHAGSRSSLAHSASGPLEPGALPPPELDKLMRITRKTYDFACQLAVLPDIKRAEALAKAHEQATHSADESDDDTAAGAAGPVSDVHDVTDASLRVPQRNIPFYERAQVENSHQIANEPIRREVLDVYQVSPAVTRYLDGSSPFARKTQKVPRTVPGKAQPLIFDDEGGVVTRDAPELFQLASRVMTSRNRAEQETAEAAMSLNSERIKSTRAWLNGELAKLQSLEARIAAEPDKRRKQAMLDRTNKRAQAIRASLFKSAVTSSGSMPIAQALQNDIRAYLERLDEGAAARRDIIISHTFKHGPNGELIPQDDDGPGAIAKHDSSPDSDAGAELDDSDAAQEAASGARNPTTGSMAPVEVRSIRIRRGTTQATQNLLFDLELYNDAERVALGHSIAATDIVRRADNTTNLFDSVIDEERSRLGKVDADIGGTLHLS</sequence>
<evidence type="ECO:0000256" key="3">
    <source>
        <dbReference type="SAM" id="Phobius"/>
    </source>
</evidence>
<keyword evidence="5" id="KW-1185">Reference proteome</keyword>
<dbReference type="Pfam" id="PF14922">
    <property type="entry name" value="FWWh"/>
    <property type="match status" value="1"/>
</dbReference>
<proteinExistence type="inferred from homology"/>